<dbReference type="RefSeq" id="WP_131296144.1">
    <property type="nucleotide sequence ID" value="NZ_SJKA01000024.1"/>
</dbReference>
<dbReference type="OrthoDB" id="9906816at2"/>
<evidence type="ECO:0000313" key="2">
    <source>
        <dbReference type="Proteomes" id="UP000292695"/>
    </source>
</evidence>
<evidence type="ECO:0000313" key="1">
    <source>
        <dbReference type="EMBL" id="TCC18667.1"/>
    </source>
</evidence>
<gene>
    <name evidence="1" type="ORF">E0H50_38790</name>
</gene>
<protein>
    <submittedName>
        <fullName evidence="1">Uncharacterized protein</fullName>
    </submittedName>
</protein>
<proteinExistence type="predicted"/>
<keyword evidence="2" id="KW-1185">Reference proteome</keyword>
<dbReference type="EMBL" id="SJKA01000024">
    <property type="protein sequence ID" value="TCC18667.1"/>
    <property type="molecule type" value="Genomic_DNA"/>
</dbReference>
<name>A0A4R0IAA0_9ACTN</name>
<accession>A0A4R0IAA0</accession>
<organism evidence="1 2">
    <name type="scientific">Kribbella sindirgiensis</name>
    <dbReference type="NCBI Taxonomy" id="1124744"/>
    <lineage>
        <taxon>Bacteria</taxon>
        <taxon>Bacillati</taxon>
        <taxon>Actinomycetota</taxon>
        <taxon>Actinomycetes</taxon>
        <taxon>Propionibacteriales</taxon>
        <taxon>Kribbellaceae</taxon>
        <taxon>Kribbella</taxon>
    </lineage>
</organism>
<dbReference type="AlphaFoldDB" id="A0A4R0IAA0"/>
<dbReference type="Proteomes" id="UP000292695">
    <property type="component" value="Unassembled WGS sequence"/>
</dbReference>
<sequence length="64" mass="6898">MSHLARTTVEQAVSDEAHYDRETQISTTADGQPWVAQPGVLTAEECRPGDGIDDVTVCSPDLAR</sequence>
<reference evidence="1 2" key="1">
    <citation type="submission" date="2019-02" db="EMBL/GenBank/DDBJ databases">
        <title>Kribbella capetownensis sp. nov. and Kribbella speibonae sp. nov., isolated from soil.</title>
        <authorList>
            <person name="Curtis S.M."/>
            <person name="Norton I."/>
            <person name="Everest G.J."/>
            <person name="Meyers P.R."/>
        </authorList>
    </citation>
    <scope>NUCLEOTIDE SEQUENCE [LARGE SCALE GENOMIC DNA]</scope>
    <source>
        <strain evidence="1 2">DSM 27082</strain>
    </source>
</reference>
<comment type="caution">
    <text evidence="1">The sequence shown here is derived from an EMBL/GenBank/DDBJ whole genome shotgun (WGS) entry which is preliminary data.</text>
</comment>